<evidence type="ECO:0000256" key="7">
    <source>
        <dbReference type="SAM" id="Phobius"/>
    </source>
</evidence>
<organism evidence="8 9">
    <name type="scientific">Herbiconiux aconitum</name>
    <dbReference type="NCBI Taxonomy" id="2970913"/>
    <lineage>
        <taxon>Bacteria</taxon>
        <taxon>Bacillati</taxon>
        <taxon>Actinomycetota</taxon>
        <taxon>Actinomycetes</taxon>
        <taxon>Micrococcales</taxon>
        <taxon>Microbacteriaceae</taxon>
        <taxon>Herbiconiux</taxon>
    </lineage>
</organism>
<keyword evidence="3 7" id="KW-0812">Transmembrane</keyword>
<dbReference type="InterPro" id="IPR001851">
    <property type="entry name" value="ABC_transp_permease"/>
</dbReference>
<protein>
    <submittedName>
        <fullName evidence="8">Sugar ABC transporter permease YjfF</fullName>
    </submittedName>
</protein>
<sequence length="351" mass="36596">MTTTLDAPASGPAPGPGAPFRPTKPSVLDRLRDVLTSPKSGPVLVTAALFVVVFVIGGLRYRGFFSGQVFLNLFVDNSYLIVLAVGMTFVILTGGIDLSVGAVVAVSTMIAASLLQSGWSPGAVIPLILVLTSVLGLLVGLMIHVFKVQPFIATLAAMFLARGLCYVISKDSISISEPTFVALAVTRIPLGGGLSITPSVVIALVVVIVAVWVLGFTRFGRTVYAIGGSEQSGVLMGLPVARTKVIVYVVSGFCSGLAGILFSFYTLSGYPLTAVGTELDAIAAVVIGGTLLTGGYGFVLGSVLGVLVLGVIQTIITFEGTLSSWWTKIFIGGLLLVFIILQKVLTSRRRR</sequence>
<evidence type="ECO:0000256" key="4">
    <source>
        <dbReference type="ARBA" id="ARBA00022989"/>
    </source>
</evidence>
<dbReference type="Proteomes" id="UP001165584">
    <property type="component" value="Unassembled WGS sequence"/>
</dbReference>
<keyword evidence="4 7" id="KW-1133">Transmembrane helix</keyword>
<dbReference type="CDD" id="cd06579">
    <property type="entry name" value="TM_PBP1_transp_AraH_like"/>
    <property type="match status" value="1"/>
</dbReference>
<dbReference type="RefSeq" id="WP_259509267.1">
    <property type="nucleotide sequence ID" value="NZ_JANLCM010000002.1"/>
</dbReference>
<comment type="subcellular location">
    <subcellularLocation>
        <location evidence="1">Cell membrane</location>
        <topology evidence="1">Multi-pass membrane protein</topology>
    </subcellularLocation>
</comment>
<dbReference type="PANTHER" id="PTHR32196:SF63">
    <property type="entry name" value="INNER MEMBRANE ABC TRANSPORTER PERMEASE PROTEIN YJFF"/>
    <property type="match status" value="1"/>
</dbReference>
<evidence type="ECO:0000256" key="3">
    <source>
        <dbReference type="ARBA" id="ARBA00022692"/>
    </source>
</evidence>
<accession>A0ABT2GU77</accession>
<evidence type="ECO:0000313" key="8">
    <source>
        <dbReference type="EMBL" id="MCS5719765.1"/>
    </source>
</evidence>
<keyword evidence="9" id="KW-1185">Reference proteome</keyword>
<feature type="transmembrane region" description="Helical" evidence="7">
    <location>
        <begin position="98"/>
        <end position="115"/>
    </location>
</feature>
<evidence type="ECO:0000256" key="6">
    <source>
        <dbReference type="SAM" id="MobiDB-lite"/>
    </source>
</evidence>
<keyword evidence="2" id="KW-1003">Cell membrane</keyword>
<proteinExistence type="predicted"/>
<gene>
    <name evidence="8" type="primary">yjfF</name>
    <name evidence="8" type="ORF">N1027_16650</name>
</gene>
<comment type="caution">
    <text evidence="8">The sequence shown here is derived from an EMBL/GenBank/DDBJ whole genome shotgun (WGS) entry which is preliminary data.</text>
</comment>
<evidence type="ECO:0000256" key="1">
    <source>
        <dbReference type="ARBA" id="ARBA00004651"/>
    </source>
</evidence>
<feature type="transmembrane region" description="Helical" evidence="7">
    <location>
        <begin position="279"/>
        <end position="312"/>
    </location>
</feature>
<dbReference type="NCBIfam" id="NF008630">
    <property type="entry name" value="PRK11618.1"/>
    <property type="match status" value="1"/>
</dbReference>
<dbReference type="PANTHER" id="PTHR32196">
    <property type="entry name" value="ABC TRANSPORTER PERMEASE PROTEIN YPHD-RELATED-RELATED"/>
    <property type="match status" value="1"/>
</dbReference>
<feature type="region of interest" description="Disordered" evidence="6">
    <location>
        <begin position="1"/>
        <end position="24"/>
    </location>
</feature>
<name>A0ABT2GU77_9MICO</name>
<dbReference type="Pfam" id="PF02653">
    <property type="entry name" value="BPD_transp_2"/>
    <property type="match status" value="1"/>
</dbReference>
<feature type="transmembrane region" description="Helical" evidence="7">
    <location>
        <begin position="245"/>
        <end position="267"/>
    </location>
</feature>
<feature type="transmembrane region" description="Helical" evidence="7">
    <location>
        <begin position="73"/>
        <end position="92"/>
    </location>
</feature>
<evidence type="ECO:0000256" key="5">
    <source>
        <dbReference type="ARBA" id="ARBA00023136"/>
    </source>
</evidence>
<evidence type="ECO:0000313" key="9">
    <source>
        <dbReference type="Proteomes" id="UP001165584"/>
    </source>
</evidence>
<evidence type="ECO:0000256" key="2">
    <source>
        <dbReference type="ARBA" id="ARBA00022475"/>
    </source>
</evidence>
<feature type="transmembrane region" description="Helical" evidence="7">
    <location>
        <begin position="324"/>
        <end position="341"/>
    </location>
</feature>
<keyword evidence="5 7" id="KW-0472">Membrane</keyword>
<feature type="transmembrane region" description="Helical" evidence="7">
    <location>
        <begin position="41"/>
        <end position="61"/>
    </location>
</feature>
<feature type="transmembrane region" description="Helical" evidence="7">
    <location>
        <begin position="190"/>
        <end position="214"/>
    </location>
</feature>
<reference evidence="8" key="1">
    <citation type="submission" date="2022-08" db="EMBL/GenBank/DDBJ databases">
        <authorList>
            <person name="Deng Y."/>
            <person name="Han X.-F."/>
            <person name="Zhang Y.-Q."/>
        </authorList>
    </citation>
    <scope>NUCLEOTIDE SEQUENCE</scope>
    <source>
        <strain evidence="8">CPCC 205763</strain>
    </source>
</reference>
<feature type="transmembrane region" description="Helical" evidence="7">
    <location>
        <begin position="122"/>
        <end position="145"/>
    </location>
</feature>
<dbReference type="EMBL" id="JANLCM010000002">
    <property type="protein sequence ID" value="MCS5719765.1"/>
    <property type="molecule type" value="Genomic_DNA"/>
</dbReference>